<evidence type="ECO:0000256" key="1">
    <source>
        <dbReference type="ARBA" id="ARBA00004141"/>
    </source>
</evidence>
<feature type="transmembrane region" description="Helical" evidence="5">
    <location>
        <begin position="75"/>
        <end position="99"/>
    </location>
</feature>
<evidence type="ECO:0000256" key="3">
    <source>
        <dbReference type="ARBA" id="ARBA00022989"/>
    </source>
</evidence>
<evidence type="ECO:0000313" key="6">
    <source>
        <dbReference type="EMBL" id="ARU05835.1"/>
    </source>
</evidence>
<gene>
    <name evidence="6" type="ORF">CCO03_15120</name>
</gene>
<dbReference type="PANTHER" id="PTHR36926">
    <property type="entry name" value="COLICIN V PRODUCTION PROTEIN"/>
    <property type="match status" value="1"/>
</dbReference>
<evidence type="ECO:0000256" key="4">
    <source>
        <dbReference type="ARBA" id="ARBA00023136"/>
    </source>
</evidence>
<reference evidence="6 7" key="1">
    <citation type="submission" date="2017-05" db="EMBL/GenBank/DDBJ databases">
        <authorList>
            <person name="Song R."/>
            <person name="Chenine A.L."/>
            <person name="Ruprecht R.M."/>
        </authorList>
    </citation>
    <scope>NUCLEOTIDE SEQUENCE [LARGE SCALE GENOMIC DNA]</scope>
    <source>
        <strain evidence="6 7">DSM 26136</strain>
    </source>
</reference>
<evidence type="ECO:0000256" key="2">
    <source>
        <dbReference type="ARBA" id="ARBA00022692"/>
    </source>
</evidence>
<dbReference type="KEGG" id="cser:CCO03_15120"/>
<evidence type="ECO:0000256" key="5">
    <source>
        <dbReference type="SAM" id="Phobius"/>
    </source>
</evidence>
<comment type="subcellular location">
    <subcellularLocation>
        <location evidence="1">Membrane</location>
        <topology evidence="1">Multi-pass membrane protein</topology>
    </subcellularLocation>
</comment>
<dbReference type="Pfam" id="PF02674">
    <property type="entry name" value="Colicin_V"/>
    <property type="match status" value="1"/>
</dbReference>
<sequence length="181" mass="18941">MEGAVTGWPAGNGLDLALLGVLLWSALVGAWRGLVFEVVSLASWVLALMAAWLFADSVARALPWQDLPPGVLHGLGFGLVLLGVRLVLKLLALALRSVIQGSVLSGMDRGLGAVFGMLRGGLLLGLVSLVVLMTPLRDAATWKASFVAAWLTQGVLAARPWVSPELQSLWPQEGRAAGTGV</sequence>
<dbReference type="GO" id="GO:0009403">
    <property type="term" value="P:toxin biosynthetic process"/>
    <property type="evidence" value="ECO:0007669"/>
    <property type="project" value="InterPro"/>
</dbReference>
<dbReference type="PANTHER" id="PTHR36926:SF1">
    <property type="entry name" value="COLICIN V PRODUCTION PROTEIN"/>
    <property type="match status" value="1"/>
</dbReference>
<evidence type="ECO:0008006" key="8">
    <source>
        <dbReference type="Google" id="ProtNLM"/>
    </source>
</evidence>
<feature type="transmembrane region" description="Helical" evidence="5">
    <location>
        <begin position="111"/>
        <end position="132"/>
    </location>
</feature>
<organism evidence="6 7">
    <name type="scientific">Comamonas serinivorans</name>
    <dbReference type="NCBI Taxonomy" id="1082851"/>
    <lineage>
        <taxon>Bacteria</taxon>
        <taxon>Pseudomonadati</taxon>
        <taxon>Pseudomonadota</taxon>
        <taxon>Betaproteobacteria</taxon>
        <taxon>Burkholderiales</taxon>
        <taxon>Comamonadaceae</taxon>
        <taxon>Comamonas</taxon>
    </lineage>
</organism>
<keyword evidence="4 5" id="KW-0472">Membrane</keyword>
<proteinExistence type="predicted"/>
<dbReference type="AlphaFoldDB" id="A0A1Y0EQA5"/>
<dbReference type="GO" id="GO:0016020">
    <property type="term" value="C:membrane"/>
    <property type="evidence" value="ECO:0007669"/>
    <property type="project" value="UniProtKB-SubCell"/>
</dbReference>
<feature type="transmembrane region" description="Helical" evidence="5">
    <location>
        <begin position="34"/>
        <end position="55"/>
    </location>
</feature>
<keyword evidence="3 5" id="KW-1133">Transmembrane helix</keyword>
<name>A0A1Y0EQA5_9BURK</name>
<feature type="transmembrane region" description="Helical" evidence="5">
    <location>
        <begin position="6"/>
        <end position="27"/>
    </location>
</feature>
<keyword evidence="2 5" id="KW-0812">Transmembrane</keyword>
<dbReference type="InterPro" id="IPR003825">
    <property type="entry name" value="Colicin-V_CvpA"/>
</dbReference>
<protein>
    <recommendedName>
        <fullName evidence="8">Colicin V production protein</fullName>
    </recommendedName>
</protein>
<dbReference type="EMBL" id="CP021455">
    <property type="protein sequence ID" value="ARU05835.1"/>
    <property type="molecule type" value="Genomic_DNA"/>
</dbReference>
<evidence type="ECO:0000313" key="7">
    <source>
        <dbReference type="Proteomes" id="UP000196138"/>
    </source>
</evidence>
<dbReference type="InterPro" id="IPR052719">
    <property type="entry name" value="CvpA-like"/>
</dbReference>
<keyword evidence="7" id="KW-1185">Reference proteome</keyword>
<accession>A0A1Y0EQA5</accession>
<dbReference type="Proteomes" id="UP000196138">
    <property type="component" value="Chromosome"/>
</dbReference>